<evidence type="ECO:0000256" key="1">
    <source>
        <dbReference type="SAM" id="MobiDB-lite"/>
    </source>
</evidence>
<dbReference type="InterPro" id="IPR050768">
    <property type="entry name" value="UPF0353/GerABKA_families"/>
</dbReference>
<dbReference type="PROSITE" id="PS50234">
    <property type="entry name" value="VWFA"/>
    <property type="match status" value="1"/>
</dbReference>
<dbReference type="PANTHER" id="PTHR22550:SF14">
    <property type="entry name" value="VWFA DOMAIN-CONTAINING PROTEIN"/>
    <property type="match status" value="1"/>
</dbReference>
<feature type="compositionally biased region" description="Basic and acidic residues" evidence="1">
    <location>
        <begin position="453"/>
        <end position="464"/>
    </location>
</feature>
<dbReference type="EMBL" id="JAFEUM010000002">
    <property type="protein sequence ID" value="MBM7035830.1"/>
    <property type="molecule type" value="Genomic_DNA"/>
</dbReference>
<dbReference type="InterPro" id="IPR002035">
    <property type="entry name" value="VWF_A"/>
</dbReference>
<evidence type="ECO:0000256" key="2">
    <source>
        <dbReference type="SAM" id="Phobius"/>
    </source>
</evidence>
<organism evidence="4 5">
    <name type="scientific">Vibrio ulleungensis</name>
    <dbReference type="NCBI Taxonomy" id="2807619"/>
    <lineage>
        <taxon>Bacteria</taxon>
        <taxon>Pseudomonadati</taxon>
        <taxon>Pseudomonadota</taxon>
        <taxon>Gammaproteobacteria</taxon>
        <taxon>Vibrionales</taxon>
        <taxon>Vibrionaceae</taxon>
        <taxon>Vibrio</taxon>
    </lineage>
</organism>
<feature type="transmembrane region" description="Helical" evidence="2">
    <location>
        <begin position="15"/>
        <end position="31"/>
    </location>
</feature>
<feature type="compositionally biased region" description="Polar residues" evidence="1">
    <location>
        <begin position="466"/>
        <end position="478"/>
    </location>
</feature>
<dbReference type="SMART" id="SM00327">
    <property type="entry name" value="VWA"/>
    <property type="match status" value="1"/>
</dbReference>
<evidence type="ECO:0000313" key="4">
    <source>
        <dbReference type="EMBL" id="MBM7035830.1"/>
    </source>
</evidence>
<dbReference type="InterPro" id="IPR011990">
    <property type="entry name" value="TPR-like_helical_dom_sf"/>
</dbReference>
<proteinExistence type="predicted"/>
<gene>
    <name evidence="4" type="ORF">JQC93_05365</name>
</gene>
<name>A0ABS2HE18_9VIBR</name>
<dbReference type="InterPro" id="IPR036465">
    <property type="entry name" value="vWFA_dom_sf"/>
</dbReference>
<keyword evidence="2" id="KW-0812">Transmembrane</keyword>
<reference evidence="4 5" key="1">
    <citation type="submission" date="2021-02" db="EMBL/GenBank/DDBJ databases">
        <authorList>
            <person name="Park J.-S."/>
        </authorList>
    </citation>
    <scope>NUCLEOTIDE SEQUENCE [LARGE SCALE GENOMIC DNA]</scope>
    <source>
        <strain evidence="4 5">188UL20-2</strain>
    </source>
</reference>
<dbReference type="Gene3D" id="3.40.50.410">
    <property type="entry name" value="von Willebrand factor, type A domain"/>
    <property type="match status" value="1"/>
</dbReference>
<dbReference type="Pfam" id="PF13519">
    <property type="entry name" value="VWA_2"/>
    <property type="match status" value="1"/>
</dbReference>
<feature type="domain" description="VWFA" evidence="3">
    <location>
        <begin position="97"/>
        <end position="277"/>
    </location>
</feature>
<keyword evidence="2" id="KW-0472">Membrane</keyword>
<dbReference type="PANTHER" id="PTHR22550">
    <property type="entry name" value="SPORE GERMINATION PROTEIN"/>
    <property type="match status" value="1"/>
</dbReference>
<keyword evidence="5" id="KW-1185">Reference proteome</keyword>
<dbReference type="Proteomes" id="UP000809621">
    <property type="component" value="Unassembled WGS sequence"/>
</dbReference>
<sequence length="534" mass="60597">MWIDSLQAFHFIRPLWLWLLLPFAVLVFLNWRSKKKEQDWMKVIPKHLVSVLSVGEKGWSKQLPLKLTLFAGLTTIVVIAGPTWEKEASPFGEDATNMVIILDVSESMLQSDVTPTRLLRAKQKIEDILNARDAGKTGLIVYSGSAHIAMPLTKDKKVFTPLLESISGKIMPREGKFAEYTVALIDSMLKGYPTPSTILLITDGVNERTQASFDEYFDSSAHQLLILGMGNNQNQSDIPYEEKTLQDLANAVGGDLMTTTIDADDVTWIVNKTNNNLLISEDNTMPWADGGYPLTFIVAALYLLWFRKGFLVKWSVILTLSSFTMYSEPVEAADWKFKDLWLTPDQQGQLLFDKAQYKEAAVTFESNQWKATSYYLAGEYKLAQSYYLREDSTVAKFGVANSLARQREYVAARAMFDEIVELQPEFPGAKENRDLMQRIIDQINDFSESQDNNLEKQSSRELGDKPQTSDGTETEVDQSQLIEETLSAEEILADAKVREKWMKRVESKLDNFLSSKFYYQLEDGKATVGYENND</sequence>
<comment type="caution">
    <text evidence="4">The sequence shown here is derived from an EMBL/GenBank/DDBJ whole genome shotgun (WGS) entry which is preliminary data.</text>
</comment>
<dbReference type="RefSeq" id="WP_205157458.1">
    <property type="nucleotide sequence ID" value="NZ_JAFEUM010000002.1"/>
</dbReference>
<feature type="region of interest" description="Disordered" evidence="1">
    <location>
        <begin position="447"/>
        <end position="478"/>
    </location>
</feature>
<protein>
    <submittedName>
        <fullName evidence="4">VWA domain-containing protein</fullName>
    </submittedName>
</protein>
<accession>A0ABS2HE18</accession>
<evidence type="ECO:0000259" key="3">
    <source>
        <dbReference type="PROSITE" id="PS50234"/>
    </source>
</evidence>
<evidence type="ECO:0000313" key="5">
    <source>
        <dbReference type="Proteomes" id="UP000809621"/>
    </source>
</evidence>
<keyword evidence="2" id="KW-1133">Transmembrane helix</keyword>
<feature type="transmembrane region" description="Helical" evidence="2">
    <location>
        <begin position="67"/>
        <end position="84"/>
    </location>
</feature>
<dbReference type="SUPFAM" id="SSF48452">
    <property type="entry name" value="TPR-like"/>
    <property type="match status" value="1"/>
</dbReference>
<dbReference type="Gene3D" id="1.25.40.10">
    <property type="entry name" value="Tetratricopeptide repeat domain"/>
    <property type="match status" value="1"/>
</dbReference>
<dbReference type="SUPFAM" id="SSF53300">
    <property type="entry name" value="vWA-like"/>
    <property type="match status" value="1"/>
</dbReference>